<feature type="signal peptide" evidence="3">
    <location>
        <begin position="1"/>
        <end position="23"/>
    </location>
</feature>
<evidence type="ECO:0000256" key="3">
    <source>
        <dbReference type="RuleBase" id="RU361235"/>
    </source>
</evidence>
<evidence type="ECO:0000256" key="1">
    <source>
        <dbReference type="ARBA" id="ARBA00005964"/>
    </source>
</evidence>
<proteinExistence type="inferred from homology"/>
<evidence type="ECO:0000313" key="5">
    <source>
        <dbReference type="EMBL" id="REE94757.1"/>
    </source>
</evidence>
<dbReference type="EC" id="3.1.1.-" evidence="3"/>
<dbReference type="SUPFAM" id="SSF53474">
    <property type="entry name" value="alpha/beta-Hydrolases"/>
    <property type="match status" value="1"/>
</dbReference>
<reference evidence="5 6" key="1">
    <citation type="submission" date="2018-08" db="EMBL/GenBank/DDBJ databases">
        <title>Sequencing the genomes of 1000 actinobacteria strains.</title>
        <authorList>
            <person name="Klenk H.-P."/>
        </authorList>
    </citation>
    <scope>NUCLEOTIDE SEQUENCE [LARGE SCALE GENOMIC DNA]</scope>
    <source>
        <strain evidence="5 6">DSM 43927</strain>
    </source>
</reference>
<feature type="domain" description="Carboxylesterase type B" evidence="4">
    <location>
        <begin position="39"/>
        <end position="512"/>
    </location>
</feature>
<accession>A0A3D9SGE6</accession>
<dbReference type="InterPro" id="IPR050309">
    <property type="entry name" value="Type-B_Carboxylest/Lipase"/>
</dbReference>
<gene>
    <name evidence="5" type="ORF">DFJ69_0115</name>
</gene>
<dbReference type="PROSITE" id="PS00122">
    <property type="entry name" value="CARBOXYLESTERASE_B_1"/>
    <property type="match status" value="1"/>
</dbReference>
<dbReference type="InterPro" id="IPR002018">
    <property type="entry name" value="CarbesteraseB"/>
</dbReference>
<dbReference type="EMBL" id="QTTT01000001">
    <property type="protein sequence ID" value="REE94757.1"/>
    <property type="molecule type" value="Genomic_DNA"/>
</dbReference>
<comment type="caution">
    <text evidence="5">The sequence shown here is derived from an EMBL/GenBank/DDBJ whole genome shotgun (WGS) entry which is preliminary data.</text>
</comment>
<dbReference type="Proteomes" id="UP000256661">
    <property type="component" value="Unassembled WGS sequence"/>
</dbReference>
<keyword evidence="3" id="KW-0732">Signal</keyword>
<name>A0A3D9SGE6_9ACTN</name>
<dbReference type="InterPro" id="IPR019819">
    <property type="entry name" value="Carboxylesterase_B_CS"/>
</dbReference>
<comment type="similarity">
    <text evidence="1 3">Belongs to the type-B carboxylesterase/lipase family.</text>
</comment>
<dbReference type="GO" id="GO:0016787">
    <property type="term" value="F:hydrolase activity"/>
    <property type="evidence" value="ECO:0007669"/>
    <property type="project" value="UniProtKB-KW"/>
</dbReference>
<dbReference type="InterPro" id="IPR029058">
    <property type="entry name" value="AB_hydrolase_fold"/>
</dbReference>
<keyword evidence="6" id="KW-1185">Reference proteome</keyword>
<dbReference type="RefSeq" id="WP_116020658.1">
    <property type="nucleotide sequence ID" value="NZ_QTTT01000001.1"/>
</dbReference>
<dbReference type="AlphaFoldDB" id="A0A3D9SGE6"/>
<evidence type="ECO:0000313" key="6">
    <source>
        <dbReference type="Proteomes" id="UP000256661"/>
    </source>
</evidence>
<evidence type="ECO:0000256" key="2">
    <source>
        <dbReference type="ARBA" id="ARBA00022801"/>
    </source>
</evidence>
<keyword evidence="2 3" id="KW-0378">Hydrolase</keyword>
<dbReference type="Gene3D" id="3.40.50.1820">
    <property type="entry name" value="alpha/beta hydrolase"/>
    <property type="match status" value="1"/>
</dbReference>
<sequence>MAQRFMGRLLVAVALACPVVCSGAPSPAASEAGVPGDPALVRIETGDLRGEATQGHRQFLNIPYAAPPIGELRWRAPRPAAVWNGERDATGRAPSCPQPGLLGAPPSGVEDCLYLNVYTPPDAAAGADLPVMVWVHGGGFTLGNGADYDSRALAPMADAVVVTINYRLGALGFLALPELKAEGPGLNHGLQDQQAALRWVQRNIGRFGGDKARITLFGESAGGISTCLNMVSPTAEGLFHRAVMQSGTCSIPLFDTRIDTAYRKGHQAAAKVGCADGPERLACLRAKPYSELVDAIPIGGVVESLTGLWGPVVDGVLLPDDPMKLVKAGRLAEVPVIGGVNREEGNFVTALMFDGTLGRPPTEAEYRAAVIELFGPTAGRTVPAVYASARYGSPGQALSAVYTDALFSCHTDRFIRAATRHTPTYAYQFNDPQAPSPLPIPGLRLGAAHAAEIPYLFNPHWDRFDGGQRALAHQMIQYWARFAATGRPDDPGLPAWSRYRKAATSYRELQPGGLPGTSSRSAFRFQHHCALWDRLENLP</sequence>
<dbReference type="InterPro" id="IPR019826">
    <property type="entry name" value="Carboxylesterase_B_AS"/>
</dbReference>
<feature type="chain" id="PRO_5039740721" description="Carboxylic ester hydrolase" evidence="3">
    <location>
        <begin position="24"/>
        <end position="539"/>
    </location>
</feature>
<organism evidence="5 6">
    <name type="scientific">Thermomonospora umbrina</name>
    <dbReference type="NCBI Taxonomy" id="111806"/>
    <lineage>
        <taxon>Bacteria</taxon>
        <taxon>Bacillati</taxon>
        <taxon>Actinomycetota</taxon>
        <taxon>Actinomycetes</taxon>
        <taxon>Streptosporangiales</taxon>
        <taxon>Thermomonosporaceae</taxon>
        <taxon>Thermomonospora</taxon>
    </lineage>
</organism>
<protein>
    <recommendedName>
        <fullName evidence="3">Carboxylic ester hydrolase</fullName>
        <ecNumber evidence="3">3.1.1.-</ecNumber>
    </recommendedName>
</protein>
<dbReference type="OrthoDB" id="4308422at2"/>
<dbReference type="Pfam" id="PF00135">
    <property type="entry name" value="COesterase"/>
    <property type="match status" value="1"/>
</dbReference>
<dbReference type="PROSITE" id="PS00941">
    <property type="entry name" value="CARBOXYLESTERASE_B_2"/>
    <property type="match status" value="1"/>
</dbReference>
<dbReference type="PANTHER" id="PTHR11559">
    <property type="entry name" value="CARBOXYLESTERASE"/>
    <property type="match status" value="1"/>
</dbReference>
<evidence type="ECO:0000259" key="4">
    <source>
        <dbReference type="Pfam" id="PF00135"/>
    </source>
</evidence>